<keyword evidence="3 4" id="KW-0378">Hydrolase</keyword>
<name>A0ABX2T6V3_9PROT</name>
<evidence type="ECO:0000256" key="4">
    <source>
        <dbReference type="RuleBase" id="RU361117"/>
    </source>
</evidence>
<keyword evidence="6" id="KW-1185">Reference proteome</keyword>
<dbReference type="EMBL" id="JABFDB010000006">
    <property type="protein sequence ID" value="NYZ20057.1"/>
    <property type="molecule type" value="Genomic_DNA"/>
</dbReference>
<gene>
    <name evidence="5" type="primary">otsB</name>
    <name evidence="5" type="ORF">HND93_10055</name>
</gene>
<dbReference type="InterPro" id="IPR006379">
    <property type="entry name" value="HAD-SF_hydro_IIB"/>
</dbReference>
<reference evidence="5 6" key="1">
    <citation type="submission" date="2020-05" db="EMBL/GenBank/DDBJ databases">
        <title>Azospirillum oleiclasticum sp. nov, a nitrogen-fixing and heavy crude oil-emulsifying bacterium isolated from the crude oil of Yumen Oilfield.</title>
        <authorList>
            <person name="Wu D."/>
            <person name="Cai M."/>
            <person name="Zhang X."/>
        </authorList>
    </citation>
    <scope>NUCLEOTIDE SEQUENCE [LARGE SCALE GENOMIC DNA]</scope>
    <source>
        <strain evidence="5 6">ROY-1-1-2</strain>
    </source>
</reference>
<dbReference type="InterPro" id="IPR044651">
    <property type="entry name" value="OTSB-like"/>
</dbReference>
<evidence type="ECO:0000256" key="2">
    <source>
        <dbReference type="ARBA" id="ARBA00008770"/>
    </source>
</evidence>
<dbReference type="CDD" id="cd01627">
    <property type="entry name" value="HAD_TPP"/>
    <property type="match status" value="1"/>
</dbReference>
<sequence>MADASTTPVPSALDRFDAFMASLAGRKPAVFLDYDGTLTPIMPRPDLAVLDVAVRSGIERLAGLCPVAVVSGRDLEDVARLVALPGLVYAGSHGFDIRGPDLRVQIGAEHGPALDRAEAALRQDLAGIDGALVERKRFAIAIHTRLVAPQSKPAVADAVHRRAAAEEGLRVTGGKEIHELRPNVPWDKGRAVLSLLDRLGLAGGAVRPVYIGDDETDEDAFRALAGRGTGIRVMDGPAPTAAEWRLRDPGEVAVFLARLADALDLGRPVATPAL</sequence>
<dbReference type="PANTHER" id="PTHR43768:SF3">
    <property type="entry name" value="TREHALOSE 6-PHOSPHATE PHOSPHATASE"/>
    <property type="match status" value="1"/>
</dbReference>
<dbReference type="InterPro" id="IPR003337">
    <property type="entry name" value="Trehalose_PPase"/>
</dbReference>
<evidence type="ECO:0000256" key="3">
    <source>
        <dbReference type="ARBA" id="ARBA00022801"/>
    </source>
</evidence>
<comment type="catalytic activity">
    <reaction evidence="4">
        <text>alpha,alpha-trehalose 6-phosphate + H2O = alpha,alpha-trehalose + phosphate</text>
        <dbReference type="Rhea" id="RHEA:23420"/>
        <dbReference type="ChEBI" id="CHEBI:15377"/>
        <dbReference type="ChEBI" id="CHEBI:16551"/>
        <dbReference type="ChEBI" id="CHEBI:43474"/>
        <dbReference type="ChEBI" id="CHEBI:58429"/>
        <dbReference type="EC" id="3.1.3.12"/>
    </reaction>
</comment>
<dbReference type="PANTHER" id="PTHR43768">
    <property type="entry name" value="TREHALOSE 6-PHOSPHATE PHOSPHATASE"/>
    <property type="match status" value="1"/>
</dbReference>
<dbReference type="Gene3D" id="3.40.50.1000">
    <property type="entry name" value="HAD superfamily/HAD-like"/>
    <property type="match status" value="1"/>
</dbReference>
<dbReference type="InterPro" id="IPR036412">
    <property type="entry name" value="HAD-like_sf"/>
</dbReference>
<dbReference type="NCBIfam" id="TIGR01484">
    <property type="entry name" value="HAD-SF-IIB"/>
    <property type="match status" value="1"/>
</dbReference>
<comment type="cofactor">
    <cofactor evidence="4">
        <name>Mg(2+)</name>
        <dbReference type="ChEBI" id="CHEBI:18420"/>
    </cofactor>
</comment>
<dbReference type="RefSeq" id="WP_180281834.1">
    <property type="nucleotide sequence ID" value="NZ_JABFDB010000006.1"/>
</dbReference>
<dbReference type="InterPro" id="IPR023214">
    <property type="entry name" value="HAD_sf"/>
</dbReference>
<dbReference type="NCBIfam" id="TIGR00685">
    <property type="entry name" value="T6PP"/>
    <property type="match status" value="1"/>
</dbReference>
<dbReference type="GO" id="GO:0004805">
    <property type="term" value="F:trehalose-phosphatase activity"/>
    <property type="evidence" value="ECO:0007669"/>
    <property type="project" value="UniProtKB-EC"/>
</dbReference>
<comment type="caution">
    <text evidence="5">The sequence shown here is derived from an EMBL/GenBank/DDBJ whole genome shotgun (WGS) entry which is preliminary data.</text>
</comment>
<dbReference type="EC" id="3.1.3.12" evidence="4"/>
<dbReference type="SUPFAM" id="SSF56784">
    <property type="entry name" value="HAD-like"/>
    <property type="match status" value="1"/>
</dbReference>
<evidence type="ECO:0000313" key="5">
    <source>
        <dbReference type="EMBL" id="NYZ20057.1"/>
    </source>
</evidence>
<protein>
    <recommendedName>
        <fullName evidence="4">Trehalose 6-phosphate phosphatase</fullName>
        <ecNumber evidence="4">3.1.3.12</ecNumber>
    </recommendedName>
</protein>
<evidence type="ECO:0000256" key="1">
    <source>
        <dbReference type="ARBA" id="ARBA00005199"/>
    </source>
</evidence>
<proteinExistence type="inferred from homology"/>
<keyword evidence="4" id="KW-0460">Magnesium</keyword>
<keyword evidence="4" id="KW-0479">Metal-binding</keyword>
<organism evidence="5 6">
    <name type="scientific">Azospirillum oleiclasticum</name>
    <dbReference type="NCBI Taxonomy" id="2735135"/>
    <lineage>
        <taxon>Bacteria</taxon>
        <taxon>Pseudomonadati</taxon>
        <taxon>Pseudomonadota</taxon>
        <taxon>Alphaproteobacteria</taxon>
        <taxon>Rhodospirillales</taxon>
        <taxon>Azospirillaceae</taxon>
        <taxon>Azospirillum</taxon>
    </lineage>
</organism>
<accession>A0ABX2T6V3</accession>
<comment type="pathway">
    <text evidence="1 4">Glycan biosynthesis; trehalose biosynthesis.</text>
</comment>
<dbReference type="Gene3D" id="3.30.70.1020">
    <property type="entry name" value="Trehalose-6-phosphate phosphatase related protein, domain 2"/>
    <property type="match status" value="1"/>
</dbReference>
<dbReference type="Pfam" id="PF02358">
    <property type="entry name" value="Trehalose_PPase"/>
    <property type="match status" value="1"/>
</dbReference>
<comment type="function">
    <text evidence="4">Removes the phosphate from trehalose 6-phosphate to produce free trehalose.</text>
</comment>
<evidence type="ECO:0000313" key="6">
    <source>
        <dbReference type="Proteomes" id="UP000584642"/>
    </source>
</evidence>
<dbReference type="Proteomes" id="UP000584642">
    <property type="component" value="Unassembled WGS sequence"/>
</dbReference>
<comment type="similarity">
    <text evidence="2 4">Belongs to the trehalose phosphatase family.</text>
</comment>